<dbReference type="InterPro" id="IPR000169">
    <property type="entry name" value="Pept_cys_AS"/>
</dbReference>
<dbReference type="SUPFAM" id="SSF54001">
    <property type="entry name" value="Cysteine proteinases"/>
    <property type="match status" value="1"/>
</dbReference>
<feature type="compositionally biased region" description="Polar residues" evidence="3">
    <location>
        <begin position="203"/>
        <end position="217"/>
    </location>
</feature>
<dbReference type="EMBL" id="BRXW01000042">
    <property type="protein sequence ID" value="GMI02331.1"/>
    <property type="molecule type" value="Genomic_DNA"/>
</dbReference>
<gene>
    <name evidence="5" type="ORF">TrLO_g7418</name>
</gene>
<sequence>MKFTVYSAFAMGVVTSVAARENSQAFLNRLGVPDHENTYSVLKARADNVNDSLFVHAPLFTGAKDSIPGTFDSVDAFPACSKVIGDIRDQSNCGCCWAFGAASAASDRLCISTNGTIAVPLSSQDTCFNAQRSGCNGGQLDTPWEFFKNTGVVTGTQNLEDLADAKSDPFWGENLCSAFSLPHCHHHGDQGEDPYPAEGDTGCESQTTPRGPSSCDSNAEAPHNDFKADKYSFKGTVEFYPNDVATIQAAIMAGGPVETAFTVYADFEDYEGGVYQHTTNQSVGGHAVRIVGWGTDEESGLDYWKVANSWNPYWGENGYFRIIRGTNEGGMESQCVASSADSTWGLMSDL</sequence>
<evidence type="ECO:0000259" key="4">
    <source>
        <dbReference type="SMART" id="SM00645"/>
    </source>
</evidence>
<reference evidence="6" key="1">
    <citation type="journal article" date="2023" name="Commun. Biol.">
        <title>Genome analysis of Parmales, the sister group of diatoms, reveals the evolutionary specialization of diatoms from phago-mixotrophs to photoautotrophs.</title>
        <authorList>
            <person name="Ban H."/>
            <person name="Sato S."/>
            <person name="Yoshikawa S."/>
            <person name="Yamada K."/>
            <person name="Nakamura Y."/>
            <person name="Ichinomiya M."/>
            <person name="Sato N."/>
            <person name="Blanc-Mathieu R."/>
            <person name="Endo H."/>
            <person name="Kuwata A."/>
            <person name="Ogata H."/>
        </authorList>
    </citation>
    <scope>NUCLEOTIDE SEQUENCE [LARGE SCALE GENOMIC DNA]</scope>
    <source>
        <strain evidence="6">NIES 3700</strain>
    </source>
</reference>
<dbReference type="CDD" id="cd02620">
    <property type="entry name" value="Peptidase_C1A_CathepsinB"/>
    <property type="match status" value="1"/>
</dbReference>
<dbReference type="GO" id="GO:0006508">
    <property type="term" value="P:proteolysis"/>
    <property type="evidence" value="ECO:0007669"/>
    <property type="project" value="InterPro"/>
</dbReference>
<dbReference type="PROSITE" id="PS00639">
    <property type="entry name" value="THIOL_PROTEASE_HIS"/>
    <property type="match status" value="1"/>
</dbReference>
<dbReference type="SMART" id="SM00645">
    <property type="entry name" value="Pept_C1"/>
    <property type="match status" value="1"/>
</dbReference>
<dbReference type="Pfam" id="PF00112">
    <property type="entry name" value="Peptidase_C1"/>
    <property type="match status" value="1"/>
</dbReference>
<dbReference type="GO" id="GO:0008234">
    <property type="term" value="F:cysteine-type peptidase activity"/>
    <property type="evidence" value="ECO:0007669"/>
    <property type="project" value="InterPro"/>
</dbReference>
<dbReference type="Gene3D" id="3.90.70.10">
    <property type="entry name" value="Cysteine proteinases"/>
    <property type="match status" value="1"/>
</dbReference>
<dbReference type="PANTHER" id="PTHR12411">
    <property type="entry name" value="CYSTEINE PROTEASE FAMILY C1-RELATED"/>
    <property type="match status" value="1"/>
</dbReference>
<dbReference type="OrthoDB" id="640249at2759"/>
<evidence type="ECO:0000313" key="5">
    <source>
        <dbReference type="EMBL" id="GMI02331.1"/>
    </source>
</evidence>
<evidence type="ECO:0000256" key="3">
    <source>
        <dbReference type="SAM" id="MobiDB-lite"/>
    </source>
</evidence>
<organism evidence="5 6">
    <name type="scientific">Triparma laevis f. longispina</name>
    <dbReference type="NCBI Taxonomy" id="1714387"/>
    <lineage>
        <taxon>Eukaryota</taxon>
        <taxon>Sar</taxon>
        <taxon>Stramenopiles</taxon>
        <taxon>Ochrophyta</taxon>
        <taxon>Bolidophyceae</taxon>
        <taxon>Parmales</taxon>
        <taxon>Triparmaceae</taxon>
        <taxon>Triparma</taxon>
    </lineage>
</organism>
<keyword evidence="6" id="KW-1185">Reference proteome</keyword>
<dbReference type="AlphaFoldDB" id="A0A9W7C9W9"/>
<dbReference type="PROSITE" id="PS00139">
    <property type="entry name" value="THIOL_PROTEASE_CYS"/>
    <property type="match status" value="1"/>
</dbReference>
<dbReference type="InterPro" id="IPR025660">
    <property type="entry name" value="Pept_his_AS"/>
</dbReference>
<keyword evidence="2" id="KW-0865">Zymogen</keyword>
<dbReference type="InterPro" id="IPR038765">
    <property type="entry name" value="Papain-like_cys_pep_sf"/>
</dbReference>
<proteinExistence type="inferred from homology"/>
<comment type="caution">
    <text evidence="5">The sequence shown here is derived from an EMBL/GenBank/DDBJ whole genome shotgun (WGS) entry which is preliminary data.</text>
</comment>
<comment type="similarity">
    <text evidence="1">Belongs to the peptidase C1 family.</text>
</comment>
<dbReference type="InterPro" id="IPR000668">
    <property type="entry name" value="Peptidase_C1A_C"/>
</dbReference>
<dbReference type="PRINTS" id="PR00705">
    <property type="entry name" value="PAPAIN"/>
</dbReference>
<evidence type="ECO:0000256" key="1">
    <source>
        <dbReference type="ARBA" id="ARBA00008455"/>
    </source>
</evidence>
<feature type="domain" description="Peptidase C1A papain C-terminal" evidence="4">
    <location>
        <begin position="67"/>
        <end position="339"/>
    </location>
</feature>
<evidence type="ECO:0000256" key="2">
    <source>
        <dbReference type="ARBA" id="ARBA00023145"/>
    </source>
</evidence>
<name>A0A9W7C9W9_9STRA</name>
<dbReference type="InterPro" id="IPR013128">
    <property type="entry name" value="Peptidase_C1A"/>
</dbReference>
<feature type="region of interest" description="Disordered" evidence="3">
    <location>
        <begin position="187"/>
        <end position="221"/>
    </location>
</feature>
<accession>A0A9W7C9W9</accession>
<dbReference type="Proteomes" id="UP001165122">
    <property type="component" value="Unassembled WGS sequence"/>
</dbReference>
<protein>
    <recommendedName>
        <fullName evidence="4">Peptidase C1A papain C-terminal domain-containing protein</fullName>
    </recommendedName>
</protein>
<evidence type="ECO:0000313" key="6">
    <source>
        <dbReference type="Proteomes" id="UP001165122"/>
    </source>
</evidence>